<feature type="transmembrane region" description="Helical" evidence="1">
    <location>
        <begin position="204"/>
        <end position="225"/>
    </location>
</feature>
<feature type="transmembrane region" description="Helical" evidence="1">
    <location>
        <begin position="45"/>
        <end position="62"/>
    </location>
</feature>
<keyword evidence="2" id="KW-0418">Kinase</keyword>
<protein>
    <submittedName>
        <fullName evidence="2">Dolichol kinase</fullName>
    </submittedName>
</protein>
<evidence type="ECO:0000256" key="1">
    <source>
        <dbReference type="SAM" id="Phobius"/>
    </source>
</evidence>
<keyword evidence="1" id="KW-0472">Membrane</keyword>
<dbReference type="EMBL" id="DRXH01000058">
    <property type="protein sequence ID" value="HHM44000.1"/>
    <property type="molecule type" value="Genomic_DNA"/>
</dbReference>
<dbReference type="GO" id="GO:0016301">
    <property type="term" value="F:kinase activity"/>
    <property type="evidence" value="ECO:0007669"/>
    <property type="project" value="UniProtKB-KW"/>
</dbReference>
<proteinExistence type="predicted"/>
<keyword evidence="1" id="KW-1133">Transmembrane helix</keyword>
<keyword evidence="1" id="KW-0812">Transmembrane</keyword>
<gene>
    <name evidence="2" type="ORF">ENM31_01705</name>
</gene>
<keyword evidence="2" id="KW-0808">Transferase</keyword>
<comment type="caution">
    <text evidence="2">The sequence shown here is derived from an EMBL/GenBank/DDBJ whole genome shotgun (WGS) entry which is preliminary data.</text>
</comment>
<reference evidence="2" key="1">
    <citation type="journal article" date="2020" name="mSystems">
        <title>Genome- and Community-Level Interaction Insights into Carbon Utilization and Element Cycling Functions of Hydrothermarchaeota in Hydrothermal Sediment.</title>
        <authorList>
            <person name="Zhou Z."/>
            <person name="Liu Y."/>
            <person name="Xu W."/>
            <person name="Pan J."/>
            <person name="Luo Z.H."/>
            <person name="Li M."/>
        </authorList>
    </citation>
    <scope>NUCLEOTIDE SEQUENCE [LARGE SCALE GENOMIC DNA]</scope>
    <source>
        <strain evidence="2">SpSt-1074</strain>
    </source>
</reference>
<feature type="transmembrane region" description="Helical" evidence="1">
    <location>
        <begin position="68"/>
        <end position="85"/>
    </location>
</feature>
<evidence type="ECO:0000313" key="2">
    <source>
        <dbReference type="EMBL" id="HHM44000.1"/>
    </source>
</evidence>
<feature type="transmembrane region" description="Helical" evidence="1">
    <location>
        <begin position="160"/>
        <end position="184"/>
    </location>
</feature>
<feature type="transmembrane region" description="Helical" evidence="1">
    <location>
        <begin position="105"/>
        <end position="121"/>
    </location>
</feature>
<dbReference type="AlphaFoldDB" id="A0A7J3VSI1"/>
<feature type="transmembrane region" description="Helical" evidence="1">
    <location>
        <begin position="6"/>
        <end position="24"/>
    </location>
</feature>
<sequence>MFDPVEAAYTAALFVWVLAVSLVLTRKLYGWMRSRGVEHHVAVYYNRKVVHILAGGVVAVLVPFLLKSYFLVAALVAVLAVGNYIPHRRRRLLYWYQVEENMYEVNFIIMWGLVMGLGYYLNNIMLGVLPILFMSVGDGVTGLVRNALYGRRTKSWWGNLAMAVFCVPAGYLLYGVAGAVAGALASVVEKFEFGVIDDNITVPLVSFLAVASLSSLITSPGTLLFF</sequence>
<organism evidence="2">
    <name type="scientific">Caldiarchaeum subterraneum</name>
    <dbReference type="NCBI Taxonomy" id="311458"/>
    <lineage>
        <taxon>Archaea</taxon>
        <taxon>Nitrososphaerota</taxon>
        <taxon>Candidatus Caldarchaeales</taxon>
        <taxon>Candidatus Caldarchaeaceae</taxon>
        <taxon>Candidatus Caldarchaeum</taxon>
    </lineage>
</organism>
<accession>A0A7J3VSI1</accession>
<name>A0A7J3VSI1_CALS0</name>